<organism evidence="6 7">
    <name type="scientific">Saprolegnia parasitica (strain CBS 223.65)</name>
    <dbReference type="NCBI Taxonomy" id="695850"/>
    <lineage>
        <taxon>Eukaryota</taxon>
        <taxon>Sar</taxon>
        <taxon>Stramenopiles</taxon>
        <taxon>Oomycota</taxon>
        <taxon>Saprolegniomycetes</taxon>
        <taxon>Saprolegniales</taxon>
        <taxon>Saprolegniaceae</taxon>
        <taxon>Saprolegnia</taxon>
    </lineage>
</organism>
<feature type="region of interest" description="Disordered" evidence="2">
    <location>
        <begin position="1055"/>
        <end position="1144"/>
    </location>
</feature>
<dbReference type="InterPro" id="IPR009057">
    <property type="entry name" value="Homeodomain-like_sf"/>
</dbReference>
<feature type="region of interest" description="Disordered" evidence="2">
    <location>
        <begin position="1489"/>
        <end position="1619"/>
    </location>
</feature>
<dbReference type="InterPro" id="IPR051571">
    <property type="entry name" value="N-CoR_corepressor"/>
</dbReference>
<feature type="compositionally biased region" description="Low complexity" evidence="2">
    <location>
        <begin position="481"/>
        <end position="504"/>
    </location>
</feature>
<evidence type="ECO:0000259" key="3">
    <source>
        <dbReference type="PROSITE" id="PS50090"/>
    </source>
</evidence>
<feature type="compositionally biased region" description="Polar residues" evidence="2">
    <location>
        <begin position="296"/>
        <end position="306"/>
    </location>
</feature>
<feature type="compositionally biased region" description="Low complexity" evidence="2">
    <location>
        <begin position="459"/>
        <end position="474"/>
    </location>
</feature>
<dbReference type="PROSITE" id="PS51293">
    <property type="entry name" value="SANT"/>
    <property type="match status" value="2"/>
</dbReference>
<feature type="compositionally biased region" description="Pro residues" evidence="2">
    <location>
        <begin position="1295"/>
        <end position="1310"/>
    </location>
</feature>
<dbReference type="RefSeq" id="XP_012194736.1">
    <property type="nucleotide sequence ID" value="XM_012339346.1"/>
</dbReference>
<keyword evidence="1" id="KW-0175">Coiled coil</keyword>
<feature type="compositionally biased region" description="Basic and acidic residues" evidence="2">
    <location>
        <begin position="244"/>
        <end position="253"/>
    </location>
</feature>
<feature type="coiled-coil region" evidence="1">
    <location>
        <begin position="1704"/>
        <end position="1731"/>
    </location>
</feature>
<dbReference type="CDD" id="cd00167">
    <property type="entry name" value="SANT"/>
    <property type="match status" value="1"/>
</dbReference>
<dbReference type="VEuPathDB" id="FungiDB:SPRG_01149"/>
<dbReference type="Proteomes" id="UP000030745">
    <property type="component" value="Unassembled WGS sequence"/>
</dbReference>
<feature type="region of interest" description="Disordered" evidence="2">
    <location>
        <begin position="1632"/>
        <end position="1652"/>
    </location>
</feature>
<feature type="region of interest" description="Disordered" evidence="2">
    <location>
        <begin position="716"/>
        <end position="775"/>
    </location>
</feature>
<feature type="compositionally biased region" description="Low complexity" evidence="2">
    <location>
        <begin position="721"/>
        <end position="763"/>
    </location>
</feature>
<dbReference type="EMBL" id="KK583190">
    <property type="protein sequence ID" value="KDO35084.1"/>
    <property type="molecule type" value="Genomic_DNA"/>
</dbReference>
<feature type="region of interest" description="Disordered" evidence="2">
    <location>
        <begin position="1269"/>
        <end position="1317"/>
    </location>
</feature>
<keyword evidence="7" id="KW-1185">Reference proteome</keyword>
<feature type="compositionally biased region" description="Basic and acidic residues" evidence="2">
    <location>
        <begin position="10"/>
        <end position="20"/>
    </location>
</feature>
<feature type="domain" description="SANT" evidence="4">
    <location>
        <begin position="1206"/>
        <end position="1257"/>
    </location>
</feature>
<evidence type="ECO:0000259" key="4">
    <source>
        <dbReference type="PROSITE" id="PS51293"/>
    </source>
</evidence>
<dbReference type="STRING" id="695850.A0A067CWK5"/>
<dbReference type="PROSITE" id="PS50090">
    <property type="entry name" value="MYB_LIKE"/>
    <property type="match status" value="1"/>
</dbReference>
<feature type="region of interest" description="Disordered" evidence="2">
    <location>
        <begin position="1"/>
        <end position="318"/>
    </location>
</feature>
<evidence type="ECO:0000256" key="1">
    <source>
        <dbReference type="SAM" id="Coils"/>
    </source>
</evidence>
<name>A0A067CWK5_SAPPC</name>
<proteinExistence type="predicted"/>
<feature type="compositionally biased region" description="Basic and acidic residues" evidence="2">
    <location>
        <begin position="1079"/>
        <end position="1096"/>
    </location>
</feature>
<dbReference type="InterPro" id="IPR017930">
    <property type="entry name" value="Myb_dom"/>
</dbReference>
<protein>
    <recommendedName>
        <fullName evidence="8">SANT domain-containing protein</fullName>
    </recommendedName>
</protein>
<dbReference type="KEGG" id="spar:SPRG_01149"/>
<evidence type="ECO:0000259" key="5">
    <source>
        <dbReference type="PROSITE" id="PS51294"/>
    </source>
</evidence>
<feature type="compositionally biased region" description="Low complexity" evidence="2">
    <location>
        <begin position="1636"/>
        <end position="1649"/>
    </location>
</feature>
<feature type="compositionally biased region" description="Low complexity" evidence="2">
    <location>
        <begin position="1566"/>
        <end position="1595"/>
    </location>
</feature>
<feature type="compositionally biased region" description="Acidic residues" evidence="2">
    <location>
        <begin position="174"/>
        <end position="186"/>
    </location>
</feature>
<feature type="compositionally biased region" description="Low complexity" evidence="2">
    <location>
        <begin position="1456"/>
        <end position="1473"/>
    </location>
</feature>
<dbReference type="OMA" id="EQYSANT"/>
<feature type="compositionally biased region" description="Basic and acidic residues" evidence="2">
    <location>
        <begin position="215"/>
        <end position="236"/>
    </location>
</feature>
<dbReference type="InterPro" id="IPR017884">
    <property type="entry name" value="SANT_dom"/>
</dbReference>
<feature type="compositionally biased region" description="Polar residues" evidence="2">
    <location>
        <begin position="420"/>
        <end position="430"/>
    </location>
</feature>
<feature type="region of interest" description="Disordered" evidence="2">
    <location>
        <begin position="459"/>
        <end position="505"/>
    </location>
</feature>
<dbReference type="GO" id="GO:0005654">
    <property type="term" value="C:nucleoplasm"/>
    <property type="evidence" value="ECO:0007669"/>
    <property type="project" value="UniProtKB-ARBA"/>
</dbReference>
<feature type="compositionally biased region" description="Polar residues" evidence="2">
    <location>
        <begin position="1497"/>
        <end position="1516"/>
    </location>
</feature>
<feature type="compositionally biased region" description="Basic and acidic residues" evidence="2">
    <location>
        <begin position="152"/>
        <end position="173"/>
    </location>
</feature>
<feature type="domain" description="Myb-like" evidence="3">
    <location>
        <begin position="1210"/>
        <end position="1253"/>
    </location>
</feature>
<dbReference type="GO" id="GO:0000785">
    <property type="term" value="C:chromatin"/>
    <property type="evidence" value="ECO:0007669"/>
    <property type="project" value="TreeGrafter"/>
</dbReference>
<evidence type="ECO:0000313" key="7">
    <source>
        <dbReference type="Proteomes" id="UP000030745"/>
    </source>
</evidence>
<dbReference type="Gene3D" id="1.10.10.60">
    <property type="entry name" value="Homeodomain-like"/>
    <property type="match status" value="1"/>
</dbReference>
<feature type="compositionally biased region" description="Basic and acidic residues" evidence="2">
    <location>
        <begin position="100"/>
        <end position="144"/>
    </location>
</feature>
<dbReference type="SUPFAM" id="SSF46689">
    <property type="entry name" value="Homeodomain-like"/>
    <property type="match status" value="2"/>
</dbReference>
<evidence type="ECO:0008006" key="8">
    <source>
        <dbReference type="Google" id="ProtNLM"/>
    </source>
</evidence>
<dbReference type="PROSITE" id="PS51294">
    <property type="entry name" value="HTH_MYB"/>
    <property type="match status" value="1"/>
</dbReference>
<feature type="domain" description="HTH myb-type" evidence="5">
    <location>
        <begin position="1209"/>
        <end position="1257"/>
    </location>
</feature>
<dbReference type="OrthoDB" id="10258692at2759"/>
<gene>
    <name evidence="6" type="ORF">SPRG_01149</name>
</gene>
<feature type="region of interest" description="Disordered" evidence="2">
    <location>
        <begin position="1745"/>
        <end position="1789"/>
    </location>
</feature>
<feature type="compositionally biased region" description="Low complexity" evidence="2">
    <location>
        <begin position="1779"/>
        <end position="1789"/>
    </location>
</feature>
<feature type="region of interest" description="Disordered" evidence="2">
    <location>
        <begin position="411"/>
        <end position="432"/>
    </location>
</feature>
<feature type="compositionally biased region" description="Pro residues" evidence="2">
    <location>
        <begin position="1131"/>
        <end position="1144"/>
    </location>
</feature>
<evidence type="ECO:0000313" key="6">
    <source>
        <dbReference type="EMBL" id="KDO35084.1"/>
    </source>
</evidence>
<dbReference type="Gene3D" id="1.20.58.1880">
    <property type="match status" value="1"/>
</dbReference>
<dbReference type="GO" id="GO:0032991">
    <property type="term" value="C:protein-containing complex"/>
    <property type="evidence" value="ECO:0007669"/>
    <property type="project" value="UniProtKB-ARBA"/>
</dbReference>
<dbReference type="PANTHER" id="PTHR13992:SF39">
    <property type="entry name" value="SMRTER, ISOFORM G"/>
    <property type="match status" value="1"/>
</dbReference>
<feature type="domain" description="SANT" evidence="4">
    <location>
        <begin position="843"/>
        <end position="894"/>
    </location>
</feature>
<dbReference type="GO" id="GO:0006357">
    <property type="term" value="P:regulation of transcription by RNA polymerase II"/>
    <property type="evidence" value="ECO:0007669"/>
    <property type="project" value="TreeGrafter"/>
</dbReference>
<dbReference type="InterPro" id="IPR001005">
    <property type="entry name" value="SANT/Myb"/>
</dbReference>
<accession>A0A067CWK5</accession>
<feature type="compositionally biased region" description="Pro residues" evidence="2">
    <location>
        <begin position="1755"/>
        <end position="1778"/>
    </location>
</feature>
<feature type="compositionally biased region" description="Polar residues" evidence="2">
    <location>
        <begin position="1269"/>
        <end position="1292"/>
    </location>
</feature>
<evidence type="ECO:0000256" key="2">
    <source>
        <dbReference type="SAM" id="MobiDB-lite"/>
    </source>
</evidence>
<feature type="region of interest" description="Disordered" evidence="2">
    <location>
        <begin position="968"/>
        <end position="990"/>
    </location>
</feature>
<sequence>MNGGSSSNHGSHDSPGRAPDRSGQFNVNFGFRSGGFGVRGRGRNNMNQGNGGRTGPRGRSPPHNQSMYGGGMQGRGNNYNRNRSTSGGNYMAYKQRPMGRSRDRSRSKDRMDRRGASRDRSRDRFRDRSRDRRRDSFPRDHPDELQSNSSPEKLDRSYADNIDVKQAARKEVESNDTDSRDEEGLVTEDSPRKTPVRRPSWSNASSPVVKPDAASTRRREADESPVRRRDSVDVKRRGSIAEATSEKLLKRSESMIVASATRRPSLDLKRSESLTLPKPDVDDAANLEPPRPPPSDLTNVEGSSTPSDDRDSQGMKRVRLGWGQGLAAASSPSAATLAAKRPRIGWGQGLMSQASESATTLERRSMSPLPALVKATERAPAATPPRPTPLPGLLPTPVTGLLPTPTTGLLSTPASATPPAHSTTVSSVSSPARPVGLLPMPTSSAAVFASPPTAGLLPHPSTGLLSSPGLLPLPNFRDRTGGSTSGSTSDSTSGSTSGSVSAGPAPAPILPPPVVVVSAAAPPEAPVVDDVAGVAPVVAAPPRKEDLLVSIDALDADIGRVKSQIAATRDEFEALKMQPLTFFDEVEEPAVVVVTPKPKTRPVIMDPELMATVSAMMTTNCAKATEAAANLDTLGTAAVRYATPGDAPGVSEILTHSASLRPRVLSRIMARKAAHYTKMRQLAVEFVQLKKAWRHRVKRIEKDKKKQEKIRSKLLLKQQKKTQATTATDTTAAADEAATNSSSVRTSSRLTNNSSNPPLLPTLQTGLEKDSAAQWEQDNRRKRLKGAMVASGSSASLYVIPDMLLDEDRLCVQRFVKLPRPTLTGLETPSTPMDGQLAVAVEKLTNPWSDVEKCIYVDKFLQFPKQFYQIGTYLKNKTTGDVIAFYYNTKKVVDYKAIIREQQLRRRGAGIKNTWNCWHLSVCVAMALGVQFPDSIKAMLLQPSNFRSHQAANCILHAVKGVKDAAANDDTASTTNDDDKESKDGSTLGVPPMVLDLTTLLSDNAYSTGYETSSVSVRQRFLDFRASSQYQPDPPPVALDNEPIKVVSKLKLKKDVAVADAMPSPASRRKSGTRAANPMKKDSKRSAKLKREDAPKRAKVSPTNVQDDAPPPPTVPEASSPMREKKSSASKPPPPAQLPLLPPPPMVAPPQLLSKHTNQMLQLSVPLHVPVLHTPSPSGGMHHPSLLPTPMGQPPSVLSSLPPGKRVVQKWTEQEKSDFLKFFSVYGKDWSALTNSIPTKTAAQIKNYYQNYKNRLGLQDILKKRTERITSTGSGPNTPQSGPTPGQASPTALGSPPPTYAFPMSMPPLQPQQTSAPVNNSNEYNTVYPSTNARHKLLQLQCELSRITMQQLPPEAPSNSSNPTSMAYSTINSQASQMKLLQYSLQQQVQMLQMQIHQQELQSNAPYAPRPLQERMHLRPATDNYYDPRYSDMKMEAPQQPPIVPRPHLDTSTERSSSLPPLAEAPPIAIPQPTSRSLMSFSSILNESNGSPYGAQTPPTLTPVHNMSRSSVSSLLNRHHRSAHTPPANASQQPHAVQLQQQQLQQGPSAAMKLHLSHPLRQMAHPSQQQQQHPHQQQQQQQQQSQPQPQQQQQQGYYGSAPSLPSHLHQHGPSSRNPYASVLNEAAHSDMTYSGQSFQQQLQQRQMQQTPVHYAMDKAPPSDAESVWTMEQQMRYEEEAQSLHRAALEKEAFARRAEEEATRAAAAAAAAARALQEAQAARQEAMHLAANAARYTSHMQQRQNMHMPYGHHHPPPYLHPIPHMAPSPPETDGPPPAASPRESSSTAPK</sequence>
<dbReference type="GeneID" id="24123757"/>
<dbReference type="SMART" id="SM00717">
    <property type="entry name" value="SANT"/>
    <property type="match status" value="2"/>
</dbReference>
<dbReference type="PANTHER" id="PTHR13992">
    <property type="entry name" value="NUCLEAR RECEPTOR CO-REPRESSOR RELATED NCOR"/>
    <property type="match status" value="1"/>
</dbReference>
<dbReference type="Pfam" id="PF00249">
    <property type="entry name" value="Myb_DNA-binding"/>
    <property type="match status" value="1"/>
</dbReference>
<reference evidence="6 7" key="1">
    <citation type="journal article" date="2013" name="PLoS Genet.">
        <title>Distinctive expansion of potential virulence genes in the genome of the oomycete fish pathogen Saprolegnia parasitica.</title>
        <authorList>
            <person name="Jiang R.H."/>
            <person name="de Bruijn I."/>
            <person name="Haas B.J."/>
            <person name="Belmonte R."/>
            <person name="Lobach L."/>
            <person name="Christie J."/>
            <person name="van den Ackerveken G."/>
            <person name="Bottin A."/>
            <person name="Bulone V."/>
            <person name="Diaz-Moreno S.M."/>
            <person name="Dumas B."/>
            <person name="Fan L."/>
            <person name="Gaulin E."/>
            <person name="Govers F."/>
            <person name="Grenville-Briggs L.J."/>
            <person name="Horner N.R."/>
            <person name="Levin J.Z."/>
            <person name="Mammella M."/>
            <person name="Meijer H.J."/>
            <person name="Morris P."/>
            <person name="Nusbaum C."/>
            <person name="Oome S."/>
            <person name="Phillips A.J."/>
            <person name="van Rooyen D."/>
            <person name="Rzeszutek E."/>
            <person name="Saraiva M."/>
            <person name="Secombes C.J."/>
            <person name="Seidl M.F."/>
            <person name="Snel B."/>
            <person name="Stassen J.H."/>
            <person name="Sykes S."/>
            <person name="Tripathy S."/>
            <person name="van den Berg H."/>
            <person name="Vega-Arreguin J.C."/>
            <person name="Wawra S."/>
            <person name="Young S.K."/>
            <person name="Zeng Q."/>
            <person name="Dieguez-Uribeondo J."/>
            <person name="Russ C."/>
            <person name="Tyler B.M."/>
            <person name="van West P."/>
        </authorList>
    </citation>
    <scope>NUCLEOTIDE SEQUENCE [LARGE SCALE GENOMIC DNA]</scope>
    <source>
        <strain evidence="6 7">CBS 223.65</strain>
    </source>
</reference>
<feature type="compositionally biased region" description="Polar residues" evidence="2">
    <location>
        <begin position="75"/>
        <end position="88"/>
    </location>
</feature>
<feature type="region of interest" description="Disordered" evidence="2">
    <location>
        <begin position="1429"/>
        <end position="1474"/>
    </location>
</feature>